<evidence type="ECO:0000256" key="5">
    <source>
        <dbReference type="ARBA" id="ARBA00022989"/>
    </source>
</evidence>
<feature type="domain" description="ABC transmembrane type-1" evidence="8">
    <location>
        <begin position="104"/>
        <end position="305"/>
    </location>
</feature>
<feature type="transmembrane region" description="Helical" evidence="7">
    <location>
        <begin position="108"/>
        <end position="128"/>
    </location>
</feature>
<feature type="transmembrane region" description="Helical" evidence="7">
    <location>
        <begin position="240"/>
        <end position="262"/>
    </location>
</feature>
<dbReference type="PROSITE" id="PS50928">
    <property type="entry name" value="ABC_TM1"/>
    <property type="match status" value="1"/>
</dbReference>
<protein>
    <submittedName>
        <fullName evidence="9">Peptide/nickel transport system permease protein</fullName>
    </submittedName>
</protein>
<name>A0A7W5Z5G0_9HYPH</name>
<evidence type="ECO:0000313" key="10">
    <source>
        <dbReference type="Proteomes" id="UP000537592"/>
    </source>
</evidence>
<dbReference type="Proteomes" id="UP000537592">
    <property type="component" value="Unassembled WGS sequence"/>
</dbReference>
<evidence type="ECO:0000256" key="3">
    <source>
        <dbReference type="ARBA" id="ARBA00022475"/>
    </source>
</evidence>
<dbReference type="GO" id="GO:0005886">
    <property type="term" value="C:plasma membrane"/>
    <property type="evidence" value="ECO:0007669"/>
    <property type="project" value="UniProtKB-SubCell"/>
</dbReference>
<dbReference type="PANTHER" id="PTHR43163">
    <property type="entry name" value="DIPEPTIDE TRANSPORT SYSTEM PERMEASE PROTEIN DPPB-RELATED"/>
    <property type="match status" value="1"/>
</dbReference>
<keyword evidence="10" id="KW-1185">Reference proteome</keyword>
<keyword evidence="5 7" id="KW-1133">Transmembrane helix</keyword>
<keyword evidence="6 7" id="KW-0472">Membrane</keyword>
<keyword evidence="3" id="KW-1003">Cell membrane</keyword>
<sequence length="335" mass="35919">MNHRSNYIGYAIARLAQSIVVIALAYTFTFLIINVLPGDPITNMLLDPENGFSPADIEPIIAYYGLDKPVLEQLWIALSRFVVGDLGISLRSNLPVSGLVLSALPSTLVLALSALAVALVVAFLLAFASQNLPPRYGQGLLRLLPAASLSVPAFIIGIFLIQIFAFQFGLFRITSPNSFAATAFAAIALGIPVSAQIAEVLIANLDHEARQEYFSVARSRGLSRFELFAHHQFRPSSLPVVTMIALAIGELLGGSLITESIFGRTGIGSLVQGAVSSQDYPVIQAVVSLAAAVFVIVNLIADLVYPLLDPRLRTRNRGREPLADEPLVDTEAVAK</sequence>
<feature type="transmembrane region" description="Helical" evidence="7">
    <location>
        <begin position="282"/>
        <end position="308"/>
    </location>
</feature>
<dbReference type="PANTHER" id="PTHR43163:SF6">
    <property type="entry name" value="DIPEPTIDE TRANSPORT SYSTEM PERMEASE PROTEIN DPPB-RELATED"/>
    <property type="match status" value="1"/>
</dbReference>
<keyword evidence="4 7" id="KW-0812">Transmembrane</keyword>
<dbReference type="Pfam" id="PF00528">
    <property type="entry name" value="BPD_transp_1"/>
    <property type="match status" value="1"/>
</dbReference>
<dbReference type="InterPro" id="IPR035906">
    <property type="entry name" value="MetI-like_sf"/>
</dbReference>
<comment type="caution">
    <text evidence="9">The sequence shown here is derived from an EMBL/GenBank/DDBJ whole genome shotgun (WGS) entry which is preliminary data.</text>
</comment>
<evidence type="ECO:0000313" key="9">
    <source>
        <dbReference type="EMBL" id="MBB3810463.1"/>
    </source>
</evidence>
<organism evidence="9 10">
    <name type="scientific">Pseudochelatococcus contaminans</name>
    <dbReference type="NCBI Taxonomy" id="1538103"/>
    <lineage>
        <taxon>Bacteria</taxon>
        <taxon>Pseudomonadati</taxon>
        <taxon>Pseudomonadota</taxon>
        <taxon>Alphaproteobacteria</taxon>
        <taxon>Hyphomicrobiales</taxon>
        <taxon>Chelatococcaceae</taxon>
        <taxon>Pseudochelatococcus</taxon>
    </lineage>
</organism>
<dbReference type="InterPro" id="IPR000515">
    <property type="entry name" value="MetI-like"/>
</dbReference>
<keyword evidence="2 7" id="KW-0813">Transport</keyword>
<dbReference type="RefSeq" id="WP_183753457.1">
    <property type="nucleotide sequence ID" value="NZ_JACICC010000006.1"/>
</dbReference>
<accession>A0A7W5Z5G0</accession>
<dbReference type="AlphaFoldDB" id="A0A7W5Z5G0"/>
<evidence type="ECO:0000256" key="4">
    <source>
        <dbReference type="ARBA" id="ARBA00022692"/>
    </source>
</evidence>
<dbReference type="Gene3D" id="1.10.3720.10">
    <property type="entry name" value="MetI-like"/>
    <property type="match status" value="1"/>
</dbReference>
<dbReference type="SUPFAM" id="SSF161098">
    <property type="entry name" value="MetI-like"/>
    <property type="match status" value="1"/>
</dbReference>
<reference evidence="9 10" key="1">
    <citation type="submission" date="2020-08" db="EMBL/GenBank/DDBJ databases">
        <title>Genomic Encyclopedia of Type Strains, Phase IV (KMG-IV): sequencing the most valuable type-strain genomes for metagenomic binning, comparative biology and taxonomic classification.</title>
        <authorList>
            <person name="Goeker M."/>
        </authorList>
    </citation>
    <scope>NUCLEOTIDE SEQUENCE [LARGE SCALE GENOMIC DNA]</scope>
    <source>
        <strain evidence="9 10">DSM 28760</strain>
    </source>
</reference>
<comment type="similarity">
    <text evidence="7">Belongs to the binding-protein-dependent transport system permease family.</text>
</comment>
<evidence type="ECO:0000259" key="8">
    <source>
        <dbReference type="PROSITE" id="PS50928"/>
    </source>
</evidence>
<dbReference type="GO" id="GO:0055085">
    <property type="term" value="P:transmembrane transport"/>
    <property type="evidence" value="ECO:0007669"/>
    <property type="project" value="InterPro"/>
</dbReference>
<feature type="transmembrane region" description="Helical" evidence="7">
    <location>
        <begin position="178"/>
        <end position="202"/>
    </location>
</feature>
<evidence type="ECO:0000256" key="2">
    <source>
        <dbReference type="ARBA" id="ARBA00022448"/>
    </source>
</evidence>
<evidence type="ECO:0000256" key="6">
    <source>
        <dbReference type="ARBA" id="ARBA00023136"/>
    </source>
</evidence>
<evidence type="ECO:0000256" key="7">
    <source>
        <dbReference type="RuleBase" id="RU363032"/>
    </source>
</evidence>
<feature type="transmembrane region" description="Helical" evidence="7">
    <location>
        <begin position="12"/>
        <end position="36"/>
    </location>
</feature>
<proteinExistence type="inferred from homology"/>
<evidence type="ECO:0000256" key="1">
    <source>
        <dbReference type="ARBA" id="ARBA00004651"/>
    </source>
</evidence>
<gene>
    <name evidence="9" type="ORF">FHS81_002564</name>
</gene>
<feature type="transmembrane region" description="Helical" evidence="7">
    <location>
        <begin position="140"/>
        <end position="166"/>
    </location>
</feature>
<dbReference type="EMBL" id="JACICC010000006">
    <property type="protein sequence ID" value="MBB3810463.1"/>
    <property type="molecule type" value="Genomic_DNA"/>
</dbReference>
<dbReference type="CDD" id="cd06261">
    <property type="entry name" value="TM_PBP2"/>
    <property type="match status" value="1"/>
</dbReference>
<comment type="subcellular location">
    <subcellularLocation>
        <location evidence="1 7">Cell membrane</location>
        <topology evidence="1 7">Multi-pass membrane protein</topology>
    </subcellularLocation>
</comment>